<reference evidence="2 3" key="1">
    <citation type="submission" date="2023-07" db="EMBL/GenBank/DDBJ databases">
        <title>Genomic Encyclopedia of Type Strains, Phase IV (KMG-IV): sequencing the most valuable type-strain genomes for metagenomic binning, comparative biology and taxonomic classification.</title>
        <authorList>
            <person name="Goeker M."/>
        </authorList>
    </citation>
    <scope>NUCLEOTIDE SEQUENCE [LARGE SCALE GENOMIC DNA]</scope>
    <source>
        <strain evidence="2 3">DSM 29005</strain>
    </source>
</reference>
<evidence type="ECO:0000256" key="1">
    <source>
        <dbReference type="SAM" id="MobiDB-lite"/>
    </source>
</evidence>
<sequence length="369" mass="42751">MATKELILFYIFKLQALTNDHLCRLIYSSEDDNSNKLRAKISKQIVTLRNEGLITSDVWLPYGGKIHSLTQEGINFINNNFDINPRHPYSGFDKVQGNFKESVLRLKESDLSKHMIFVEFAIKVINAEYFVRNKFYCVKHYQTIENNVSIAKKIQPYGEFTSKLGNKPYVLEIISSNEEKSELIEKFKGYHDYFNYLSEQGKPILISGIYILTDVQQNIPYHGDSVWQTIINAALEGLGPYSLTIEFTGLNKPSLKELYNKSLLKHDNMLHQKQNEEIEKTAQDPSSVGADQSLLSEGRDLEDEEKDDTNNKAESGKVYTSKYASWIEDMLTRDARWAKEELERQERAFEEQRAQKGVINRLKRLFSFK</sequence>
<evidence type="ECO:0000313" key="2">
    <source>
        <dbReference type="EMBL" id="MDQ0230944.1"/>
    </source>
</evidence>
<organism evidence="2 3">
    <name type="scientific">Metabacillus malikii</name>
    <dbReference type="NCBI Taxonomy" id="1504265"/>
    <lineage>
        <taxon>Bacteria</taxon>
        <taxon>Bacillati</taxon>
        <taxon>Bacillota</taxon>
        <taxon>Bacilli</taxon>
        <taxon>Bacillales</taxon>
        <taxon>Bacillaceae</taxon>
        <taxon>Metabacillus</taxon>
    </lineage>
</organism>
<keyword evidence="3" id="KW-1185">Reference proteome</keyword>
<evidence type="ECO:0000313" key="3">
    <source>
        <dbReference type="Proteomes" id="UP001234495"/>
    </source>
</evidence>
<feature type="compositionally biased region" description="Polar residues" evidence="1">
    <location>
        <begin position="283"/>
        <end position="295"/>
    </location>
</feature>
<name>A0ABT9ZGC8_9BACI</name>
<dbReference type="RefSeq" id="WP_307341112.1">
    <property type="nucleotide sequence ID" value="NZ_JAUSUD010000009.1"/>
</dbReference>
<feature type="region of interest" description="Disordered" evidence="1">
    <location>
        <begin position="278"/>
        <end position="315"/>
    </location>
</feature>
<dbReference type="Proteomes" id="UP001234495">
    <property type="component" value="Unassembled WGS sequence"/>
</dbReference>
<dbReference type="EMBL" id="JAUSUD010000009">
    <property type="protein sequence ID" value="MDQ0230944.1"/>
    <property type="molecule type" value="Genomic_DNA"/>
</dbReference>
<gene>
    <name evidence="2" type="ORF">J2S19_002205</name>
</gene>
<proteinExistence type="predicted"/>
<comment type="caution">
    <text evidence="2">The sequence shown here is derived from an EMBL/GenBank/DDBJ whole genome shotgun (WGS) entry which is preliminary data.</text>
</comment>
<protein>
    <submittedName>
        <fullName evidence="2">Uncharacterized protein</fullName>
    </submittedName>
</protein>
<accession>A0ABT9ZGC8</accession>